<dbReference type="PANTHER" id="PTHR43493:SF5">
    <property type="entry name" value="DNA GYRASE SUBUNIT A, CHLOROPLASTIC_MITOCHONDRIAL"/>
    <property type="match status" value="1"/>
</dbReference>
<dbReference type="EC" id="5.6.2.2" evidence="3"/>
<evidence type="ECO:0000313" key="10">
    <source>
        <dbReference type="EMBL" id="MBP2021055.1"/>
    </source>
</evidence>
<dbReference type="CDD" id="cd00187">
    <property type="entry name" value="TOP4c"/>
    <property type="match status" value="1"/>
</dbReference>
<dbReference type="SUPFAM" id="SSF101904">
    <property type="entry name" value="GyrA/ParC C-terminal domain-like"/>
    <property type="match status" value="2"/>
</dbReference>
<reference evidence="10 11" key="1">
    <citation type="submission" date="2021-03" db="EMBL/GenBank/DDBJ databases">
        <title>Genomic Encyclopedia of Type Strains, Phase IV (KMG-IV): sequencing the most valuable type-strain genomes for metagenomic binning, comparative biology and taxonomic classification.</title>
        <authorList>
            <person name="Goeker M."/>
        </authorList>
    </citation>
    <scope>NUCLEOTIDE SEQUENCE [LARGE SCALE GENOMIC DNA]</scope>
    <source>
        <strain evidence="10 11">DSM 28650</strain>
    </source>
</reference>
<dbReference type="InterPro" id="IPR013758">
    <property type="entry name" value="Topo_IIA_A/C_ab"/>
</dbReference>
<dbReference type="InterPro" id="IPR002205">
    <property type="entry name" value="Topo_IIA_dom_A"/>
</dbReference>
<evidence type="ECO:0000256" key="8">
    <source>
        <dbReference type="SAM" id="Coils"/>
    </source>
</evidence>
<keyword evidence="4 7" id="KW-0799">Topoisomerase</keyword>
<evidence type="ECO:0000259" key="9">
    <source>
        <dbReference type="PROSITE" id="PS52040"/>
    </source>
</evidence>
<dbReference type="InterPro" id="IPR013757">
    <property type="entry name" value="Topo_IIA_A_a_sf"/>
</dbReference>
<evidence type="ECO:0000313" key="11">
    <source>
        <dbReference type="Proteomes" id="UP001519308"/>
    </source>
</evidence>
<keyword evidence="11" id="KW-1185">Reference proteome</keyword>
<dbReference type="InterPro" id="IPR013760">
    <property type="entry name" value="Topo_IIA-like_dom_sf"/>
</dbReference>
<name>A0ABS4JZV3_9CLOT</name>
<dbReference type="SMART" id="SM00434">
    <property type="entry name" value="TOP4c"/>
    <property type="match status" value="1"/>
</dbReference>
<dbReference type="Gene3D" id="2.120.10.90">
    <property type="entry name" value="DNA gyrase/topoisomerase IV, subunit A, C-terminal"/>
    <property type="match status" value="2"/>
</dbReference>
<evidence type="ECO:0000256" key="2">
    <source>
        <dbReference type="ARBA" id="ARBA00008263"/>
    </source>
</evidence>
<dbReference type="PROSITE" id="PS52040">
    <property type="entry name" value="TOPO_IIA"/>
    <property type="match status" value="1"/>
</dbReference>
<keyword evidence="6 7" id="KW-0413">Isomerase</keyword>
<dbReference type="Pfam" id="PF03989">
    <property type="entry name" value="DNA_gyraseA_C"/>
    <property type="match status" value="7"/>
</dbReference>
<dbReference type="Gene3D" id="3.30.1360.40">
    <property type="match status" value="1"/>
</dbReference>
<dbReference type="PANTHER" id="PTHR43493">
    <property type="entry name" value="DNA GYRASE/TOPOISOMERASE SUBUNIT A"/>
    <property type="match status" value="1"/>
</dbReference>
<keyword evidence="8" id="KW-0175">Coiled coil</keyword>
<accession>A0ABS4JZV3</accession>
<dbReference type="Pfam" id="PF00521">
    <property type="entry name" value="DNA_topoisoIV"/>
    <property type="match status" value="1"/>
</dbReference>
<feature type="active site" description="O-(5'-phospho-DNA)-tyrosine intermediate" evidence="7">
    <location>
        <position position="128"/>
    </location>
</feature>
<dbReference type="NCBIfam" id="NF010586">
    <property type="entry name" value="PRK13979.1"/>
    <property type="match status" value="1"/>
</dbReference>
<comment type="catalytic activity">
    <reaction evidence="1 7">
        <text>ATP-dependent breakage, passage and rejoining of double-stranded DNA.</text>
        <dbReference type="EC" id="5.6.2.2"/>
    </reaction>
</comment>
<feature type="coiled-coil region" evidence="8">
    <location>
        <begin position="449"/>
        <end position="483"/>
    </location>
</feature>
<gene>
    <name evidence="10" type="ORF">J2Z44_000839</name>
</gene>
<evidence type="ECO:0000256" key="3">
    <source>
        <dbReference type="ARBA" id="ARBA00012895"/>
    </source>
</evidence>
<comment type="caution">
    <text evidence="10">The sequence shown here is derived from an EMBL/GenBank/DDBJ whole genome shotgun (WGS) entry which is preliminary data.</text>
</comment>
<protein>
    <recommendedName>
        <fullName evidence="3">DNA topoisomerase (ATP-hydrolyzing)</fullName>
        <ecNumber evidence="3">5.6.2.2</ecNumber>
    </recommendedName>
</protein>
<dbReference type="InterPro" id="IPR050220">
    <property type="entry name" value="Type_II_DNA_Topoisomerases"/>
</dbReference>
<dbReference type="Gene3D" id="1.10.268.10">
    <property type="entry name" value="Topoisomerase, domain 3"/>
    <property type="match status" value="1"/>
</dbReference>
<sequence length="972" mass="109869">MAKKKDNIPVDNNIINVSIDEAMPDNYLPYAVEVSKDRALPDVRDGMKPVHRRILYGAYMLKAFPDKPYYKSARIVGDILGKYHPHGDTSVYDAMVILAQDFSTRKPLIDGHGNWGSIDGDSAAAMRYTEARLSNIALEMLRDIDKDIVDMVNNYSDSEKEPSVLPSRYPNLLVNGAFGIAVGLATNIPPHNLGEVIDASLALADNPEITTRELMNYIKGPDLPTGGILIGKNSLISAYETGEGKVTLRAKTHIETLENGRLGIVITEFPYRKNKAKLLQTISDMTGDKKHSKALESIADIRDESDRNGIRAVVEFKKSANEENVNKVLKYLFKRTELQSNLSFNMVALADGKPRTMGLKTMLHYYIEHQKEIVTRRTRKELETAEKRFHIVEGFIKAIDILDEIIATIRASKSKKDANINLINQFGFTELQAEAILEMMLYRLTGLEINVFQKEYKELEITIKKLRKILESEKELLKVIKKEMLQIKESYDDPRRTAIVEDDSEAKIELEELIIEEDVVITLSNEGYIKRTPIKSFNRTSQNVEDIDHREGDYNKFLMEGNTKDTAIFFTNKGNMYQMKAVNIPEFKWKERGEKLDTLFKGLDLNEESIISAYVVESFELSRDILFFTSKGVIKKTELSKFNTNYSKLLGIKLREEETLINADLITKDRERKFINISTKKGLNFTVEEPELEALDRTISGKQLFKLVKDDDAVSIEYTEEFNYKEFYVTLNGKGTLRCSNRKSNEKLITIATSTSDLLFFTAKGNVHKLKGNLIQNIDKKGIDISEILENFNEEDSIVSIISVMNYRDTEGVYFVTSKGMVKKTSSSEFSGDFDYGVACKLKGNEDRIISVYLEGNPSDLVVVTQKAMCIRFSTTTVNPMGRNAAGVTGISLKDDDEVVFGALISSTIPLNSNSLKDLCVDKYEGTLRLSTIKGEEKTLELSHVPVQNRAGRGKNIMLCSNDDYLEKVEIL</sequence>
<dbReference type="RefSeq" id="WP_021281835.1">
    <property type="nucleotide sequence ID" value="NZ_JAGGLL010000004.1"/>
</dbReference>
<evidence type="ECO:0000256" key="7">
    <source>
        <dbReference type="PROSITE-ProRule" id="PRU01384"/>
    </source>
</evidence>
<keyword evidence="5 7" id="KW-0238">DNA-binding</keyword>
<dbReference type="InterPro" id="IPR006691">
    <property type="entry name" value="GyrA/parC_rep"/>
</dbReference>
<dbReference type="EMBL" id="JAGGLL010000004">
    <property type="protein sequence ID" value="MBP2021055.1"/>
    <property type="molecule type" value="Genomic_DNA"/>
</dbReference>
<evidence type="ECO:0000256" key="4">
    <source>
        <dbReference type="ARBA" id="ARBA00023029"/>
    </source>
</evidence>
<feature type="domain" description="Topo IIA-type catalytic" evidence="9">
    <location>
        <begin position="40"/>
        <end position="513"/>
    </location>
</feature>
<dbReference type="NCBIfam" id="NF004044">
    <property type="entry name" value="PRK05561.1"/>
    <property type="match status" value="1"/>
</dbReference>
<evidence type="ECO:0000256" key="1">
    <source>
        <dbReference type="ARBA" id="ARBA00000185"/>
    </source>
</evidence>
<organism evidence="10 11">
    <name type="scientific">Clostridium punense</name>
    <dbReference type="NCBI Taxonomy" id="1054297"/>
    <lineage>
        <taxon>Bacteria</taxon>
        <taxon>Bacillati</taxon>
        <taxon>Bacillota</taxon>
        <taxon>Clostridia</taxon>
        <taxon>Eubacteriales</taxon>
        <taxon>Clostridiaceae</taxon>
        <taxon>Clostridium</taxon>
    </lineage>
</organism>
<dbReference type="GO" id="GO:0016853">
    <property type="term" value="F:isomerase activity"/>
    <property type="evidence" value="ECO:0007669"/>
    <property type="project" value="UniProtKB-KW"/>
</dbReference>
<evidence type="ECO:0000256" key="5">
    <source>
        <dbReference type="ARBA" id="ARBA00023125"/>
    </source>
</evidence>
<comment type="similarity">
    <text evidence="2">Belongs to the type II topoisomerase GyrA/ParC subunit family.</text>
</comment>
<proteinExistence type="inferred from homology"/>
<dbReference type="Proteomes" id="UP001519308">
    <property type="component" value="Unassembled WGS sequence"/>
</dbReference>
<dbReference type="Gene3D" id="3.90.199.10">
    <property type="entry name" value="Topoisomerase II, domain 5"/>
    <property type="match status" value="1"/>
</dbReference>
<dbReference type="SUPFAM" id="SSF56719">
    <property type="entry name" value="Type II DNA topoisomerase"/>
    <property type="match status" value="1"/>
</dbReference>
<dbReference type="InterPro" id="IPR035516">
    <property type="entry name" value="Gyrase/topoIV_suA_C"/>
</dbReference>
<evidence type="ECO:0000256" key="6">
    <source>
        <dbReference type="ARBA" id="ARBA00023235"/>
    </source>
</evidence>